<evidence type="ECO:0000313" key="3">
    <source>
        <dbReference type="Proteomes" id="UP000694660"/>
    </source>
</evidence>
<organism evidence="2 3">
    <name type="scientific">Denitromonas iodatirespirans</name>
    <dbReference type="NCBI Taxonomy" id="2795389"/>
    <lineage>
        <taxon>Bacteria</taxon>
        <taxon>Pseudomonadati</taxon>
        <taxon>Pseudomonadota</taxon>
        <taxon>Betaproteobacteria</taxon>
        <taxon>Rhodocyclales</taxon>
        <taxon>Zoogloeaceae</taxon>
        <taxon>Denitromonas</taxon>
    </lineage>
</organism>
<proteinExistence type="predicted"/>
<gene>
    <name evidence="2" type="ORF">I8J34_23990</name>
</gene>
<dbReference type="Pfam" id="PF22495">
    <property type="entry name" value="HTH_92"/>
    <property type="match status" value="1"/>
</dbReference>
<name>A0A944DCF5_DENI1</name>
<sequence length="102" mass="11808">MPHLKYPAPDFDIKLHGARLQRARRLLDDPAALRQASEYNQLHFWRKYGTSQSAGSRYEREGQVPKPVRMLLLLEALGHVSEAQMIEVARLVERAELRQESD</sequence>
<dbReference type="InterPro" id="IPR055172">
    <property type="entry name" value="HTH_RsaL-like"/>
</dbReference>
<evidence type="ECO:0000313" key="2">
    <source>
        <dbReference type="EMBL" id="MBT0964245.1"/>
    </source>
</evidence>
<dbReference type="RefSeq" id="WP_214364153.1">
    <property type="nucleotide sequence ID" value="NZ_JAEKFT010000085.1"/>
</dbReference>
<dbReference type="EMBL" id="JAEKFT010000085">
    <property type="protein sequence ID" value="MBT0964245.1"/>
    <property type="molecule type" value="Genomic_DNA"/>
</dbReference>
<keyword evidence="3" id="KW-1185">Reference proteome</keyword>
<feature type="domain" description="RsaL-like HTH" evidence="1">
    <location>
        <begin position="32"/>
        <end position="74"/>
    </location>
</feature>
<dbReference type="AlphaFoldDB" id="A0A944DCF5"/>
<comment type="caution">
    <text evidence="2">The sequence shown here is derived from an EMBL/GenBank/DDBJ whole genome shotgun (WGS) entry which is preliminary data.</text>
</comment>
<dbReference type="Proteomes" id="UP000694660">
    <property type="component" value="Unassembled WGS sequence"/>
</dbReference>
<evidence type="ECO:0000259" key="1">
    <source>
        <dbReference type="Pfam" id="PF22495"/>
    </source>
</evidence>
<accession>A0A944DCF5</accession>
<protein>
    <recommendedName>
        <fullName evidence="1">RsaL-like HTH domain-containing protein</fullName>
    </recommendedName>
</protein>
<reference evidence="3" key="1">
    <citation type="journal article" date="2022" name="ISME J.">
        <title>Genetic and phylogenetic analysis of dissimilatory iodate-reducing bacteria identifies potential niches across the world's oceans.</title>
        <authorList>
            <person name="Reyes-Umana V."/>
            <person name="Henning Z."/>
            <person name="Lee K."/>
            <person name="Barnum T.P."/>
            <person name="Coates J.D."/>
        </authorList>
    </citation>
    <scope>NUCLEOTIDE SEQUENCE [LARGE SCALE GENOMIC DNA]</scope>
    <source>
        <strain evidence="3">IR12</strain>
    </source>
</reference>